<dbReference type="InterPro" id="IPR050310">
    <property type="entry name" value="VPS10-sortilin"/>
</dbReference>
<dbReference type="InterPro" id="IPR006581">
    <property type="entry name" value="VPS10"/>
</dbReference>
<dbReference type="Gene3D" id="3.30.60.270">
    <property type="match status" value="1"/>
</dbReference>
<dbReference type="SUPFAM" id="SSF110296">
    <property type="entry name" value="Oligoxyloglucan reducing end-specific cellobiohydrolase"/>
    <property type="match status" value="1"/>
</dbReference>
<organism evidence="6 7">
    <name type="scientific">Chloropicon roscoffensis</name>
    <dbReference type="NCBI Taxonomy" id="1461544"/>
    <lineage>
        <taxon>Eukaryota</taxon>
        <taxon>Viridiplantae</taxon>
        <taxon>Chlorophyta</taxon>
        <taxon>Chloropicophyceae</taxon>
        <taxon>Chloropicales</taxon>
        <taxon>Chloropicaceae</taxon>
        <taxon>Chloropicon</taxon>
    </lineage>
</organism>
<dbReference type="Pfam" id="PF15901">
    <property type="entry name" value="Sortilin_C"/>
    <property type="match status" value="1"/>
</dbReference>
<keyword evidence="3" id="KW-0812">Transmembrane</keyword>
<evidence type="ECO:0000259" key="5">
    <source>
        <dbReference type="SMART" id="SM00602"/>
    </source>
</evidence>
<dbReference type="SMART" id="SM00602">
    <property type="entry name" value="VPS10"/>
    <property type="match status" value="1"/>
</dbReference>
<evidence type="ECO:0000256" key="1">
    <source>
        <dbReference type="ARBA" id="ARBA00022737"/>
    </source>
</evidence>
<keyword evidence="7" id="KW-1185">Reference proteome</keyword>
<evidence type="ECO:0000313" key="7">
    <source>
        <dbReference type="Proteomes" id="UP001472866"/>
    </source>
</evidence>
<keyword evidence="3" id="KW-0472">Membrane</keyword>
<keyword evidence="2" id="KW-0325">Glycoprotein</keyword>
<dbReference type="Proteomes" id="UP001472866">
    <property type="component" value="Chromosome 06"/>
</dbReference>
<evidence type="ECO:0000256" key="4">
    <source>
        <dbReference type="SAM" id="SignalP"/>
    </source>
</evidence>
<feature type="transmembrane region" description="Helical" evidence="3">
    <location>
        <begin position="824"/>
        <end position="845"/>
    </location>
</feature>
<protein>
    <submittedName>
        <fullName evidence="6">Sortilin-like receptor</fullName>
    </submittedName>
</protein>
<dbReference type="InterPro" id="IPR031777">
    <property type="entry name" value="Sortilin_C"/>
</dbReference>
<feature type="chain" id="PRO_5043601396" evidence="4">
    <location>
        <begin position="20"/>
        <end position="902"/>
    </location>
</feature>
<evidence type="ECO:0000256" key="2">
    <source>
        <dbReference type="ARBA" id="ARBA00023180"/>
    </source>
</evidence>
<evidence type="ECO:0000256" key="3">
    <source>
        <dbReference type="SAM" id="Phobius"/>
    </source>
</evidence>
<feature type="domain" description="VPS10" evidence="5">
    <location>
        <begin position="85"/>
        <end position="799"/>
    </location>
</feature>
<keyword evidence="3" id="KW-1133">Transmembrane helix</keyword>
<name>A0AAX4P894_9CHLO</name>
<dbReference type="Pfam" id="PF15902">
    <property type="entry name" value="Sortilin-Vps10"/>
    <property type="match status" value="1"/>
</dbReference>
<proteinExistence type="predicted"/>
<dbReference type="PANTHER" id="PTHR12106">
    <property type="entry name" value="SORTILIN RELATED"/>
    <property type="match status" value="1"/>
</dbReference>
<gene>
    <name evidence="6" type="ORF">HKI87_06g41090</name>
</gene>
<dbReference type="GO" id="GO:0005794">
    <property type="term" value="C:Golgi apparatus"/>
    <property type="evidence" value="ECO:0007669"/>
    <property type="project" value="TreeGrafter"/>
</dbReference>
<reference evidence="6 7" key="1">
    <citation type="submission" date="2024-03" db="EMBL/GenBank/DDBJ databases">
        <title>Complete genome sequence of the green alga Chloropicon roscoffensis RCC1871.</title>
        <authorList>
            <person name="Lemieux C."/>
            <person name="Pombert J.-F."/>
            <person name="Otis C."/>
            <person name="Turmel M."/>
        </authorList>
    </citation>
    <scope>NUCLEOTIDE SEQUENCE [LARGE SCALE GENOMIC DNA]</scope>
    <source>
        <strain evidence="6 7">RCC1871</strain>
    </source>
</reference>
<dbReference type="EMBL" id="CP151506">
    <property type="protein sequence ID" value="WZN62572.1"/>
    <property type="molecule type" value="Genomic_DNA"/>
</dbReference>
<feature type="signal peptide" evidence="4">
    <location>
        <begin position="1"/>
        <end position="19"/>
    </location>
</feature>
<keyword evidence="6" id="KW-0675">Receptor</keyword>
<dbReference type="AlphaFoldDB" id="A0AAX4P894"/>
<dbReference type="GO" id="GO:0006892">
    <property type="term" value="P:post-Golgi vesicle-mediated transport"/>
    <property type="evidence" value="ECO:0007669"/>
    <property type="project" value="TreeGrafter"/>
</dbReference>
<evidence type="ECO:0000313" key="6">
    <source>
        <dbReference type="EMBL" id="WZN62572.1"/>
    </source>
</evidence>
<keyword evidence="1" id="KW-0677">Repeat</keyword>
<dbReference type="PANTHER" id="PTHR12106:SF27">
    <property type="entry name" value="SORTILIN-RELATED RECEPTOR"/>
    <property type="match status" value="1"/>
</dbReference>
<dbReference type="GO" id="GO:0016020">
    <property type="term" value="C:membrane"/>
    <property type="evidence" value="ECO:0007669"/>
    <property type="project" value="InterPro"/>
</dbReference>
<sequence length="902" mass="99196">MRALWVCVLVCSLAMVVDAKCGPGQPCNDMEERAREQGFLGGALGGDTCPTHATTKDQVEVDSVSGPILSTRWIGENDNIVLAQTFPRISTMGSVVWRSKDSGSTGSWQDLSVDFQNALMQAAGKNTSEFSGIVNMDVSPAKPNMVFFQGMGQYNFLSRDFGATVKAFKAPAGLFNFMGSYMLNPVKADYVMALVPREACLYGPDDSSCVKDLYVSFDFGETWGNITRNSQKRIAGFWEANWGVDVEANVTSKVKSDYTEKTILATVYEDLDKVKGFDRWQYNYDKNIHFVRSDDWFGSKHEKVFSCGNLMKKVGPLVYLVAPASCSLKDYKGKTQHGNKRSHELATDDDHAHLYVSENGGRDFKEVCLPVALATHHFAISEGDAGGAIVTAVHEIQAHGMDLKTAYAYTTGNEVALSTLSLKNIFCDAYECELLKIDGVPGTFIANVFDFHKLDSTAPTYDDVFSKITFDGGATWGKIPAPTKYADASCRRCVPGTSNCNLHLHVEGLWHTGTNAIPPLYSHANAPGVIMGVGNVGADFDTNPANHCTFLSRDGGHNWEQVLEGPNIYEIGDHGGIIVAARHQSAGVTDEFFFSTNEGRCWQGPVAMDQAMHVSNIRVEDDSASHIFSLQGTECVNNNFTDNSATAKCKGKMMREPQGTLVNVDFMKLLQDFRKCDDSEYEGVSFTPDTCQLGGHYTYQRRKLDSFCFNSKEYKHASPLKKSCDCDKSDYECEFGYQWDAAHGKCKKIHRHSASKDTCWIIEQGKYIPSVTGLREIRSDVCTRKHIIKPKHKGGKDTPYLPWDTDGNGHSVEKTTTKSGMSGVASFFVFLVVMGVMCAAGGFVWTKVLDEPRKKQILGTLTSAYDKAAGLVSGRSMRPTGNFSDMREGFEPLAEADVATAE</sequence>
<keyword evidence="4" id="KW-0732">Signal</keyword>
<accession>A0AAX4P894</accession>
<dbReference type="InterPro" id="IPR031778">
    <property type="entry name" value="Sortilin_N"/>
</dbReference>